<dbReference type="EMBL" id="LSRX01000612">
    <property type="protein sequence ID" value="OLP92634.1"/>
    <property type="molecule type" value="Genomic_DNA"/>
</dbReference>
<evidence type="ECO:0000313" key="2">
    <source>
        <dbReference type="Proteomes" id="UP000186817"/>
    </source>
</evidence>
<proteinExistence type="predicted"/>
<name>A0A1Q9DBP4_SYMMI</name>
<comment type="caution">
    <text evidence="1">The sequence shown here is derived from an EMBL/GenBank/DDBJ whole genome shotgun (WGS) entry which is preliminary data.</text>
</comment>
<organism evidence="1 2">
    <name type="scientific">Symbiodinium microadriaticum</name>
    <name type="common">Dinoflagellate</name>
    <name type="synonym">Zooxanthella microadriatica</name>
    <dbReference type="NCBI Taxonomy" id="2951"/>
    <lineage>
        <taxon>Eukaryota</taxon>
        <taxon>Sar</taxon>
        <taxon>Alveolata</taxon>
        <taxon>Dinophyceae</taxon>
        <taxon>Suessiales</taxon>
        <taxon>Symbiodiniaceae</taxon>
        <taxon>Symbiodinium</taxon>
    </lineage>
</organism>
<protein>
    <submittedName>
        <fullName evidence="1">Uncharacterized protein</fullName>
    </submittedName>
</protein>
<gene>
    <name evidence="1" type="ORF">AK812_SmicGene25513</name>
</gene>
<accession>A0A1Q9DBP4</accession>
<dbReference type="AlphaFoldDB" id="A0A1Q9DBP4"/>
<keyword evidence="2" id="KW-1185">Reference proteome</keyword>
<dbReference type="Proteomes" id="UP000186817">
    <property type="component" value="Unassembled WGS sequence"/>
</dbReference>
<sequence length="243" mass="26685">MEAARLLLGAFDLEAAHDPHRVAAQRAFAASLLELPPAADLGDGPGPELHELLAEVWLHRDLLYLADAKRYFLQLSSSGCSASKVVEQAKKEEAETFLSAKLPYNAAMVEHCAFLQRLDKGRVWVSVKTEKEPLALPVKGLRPQPGSVQAAGFQASTWDAVLSAAPAAPEAWLCWIRSLALLQRAYSLTTRPVSPELSLSSPFFCVLLLRRLRLPLPLTATRCRQPHARVDFAAEDRPSKYAP</sequence>
<reference evidence="1 2" key="1">
    <citation type="submission" date="2016-02" db="EMBL/GenBank/DDBJ databases">
        <title>Genome analysis of coral dinoflagellate symbionts highlights evolutionary adaptations to a symbiotic lifestyle.</title>
        <authorList>
            <person name="Aranda M."/>
            <person name="Li Y."/>
            <person name="Liew Y.J."/>
            <person name="Baumgarten S."/>
            <person name="Simakov O."/>
            <person name="Wilson M."/>
            <person name="Piel J."/>
            <person name="Ashoor H."/>
            <person name="Bougouffa S."/>
            <person name="Bajic V.B."/>
            <person name="Ryu T."/>
            <person name="Ravasi T."/>
            <person name="Bayer T."/>
            <person name="Micklem G."/>
            <person name="Kim H."/>
            <person name="Bhak J."/>
            <person name="Lajeunesse T.C."/>
            <person name="Voolstra C.R."/>
        </authorList>
    </citation>
    <scope>NUCLEOTIDE SEQUENCE [LARGE SCALE GENOMIC DNA]</scope>
    <source>
        <strain evidence="1 2">CCMP2467</strain>
    </source>
</reference>
<evidence type="ECO:0000313" key="1">
    <source>
        <dbReference type="EMBL" id="OLP92634.1"/>
    </source>
</evidence>